<reference evidence="2 3" key="1">
    <citation type="submission" date="2015-04" db="EMBL/GenBank/DDBJ databases">
        <title>Draft genome sequence of bacteremic isolate Catabacter hongkongensis type strain HKU16T.</title>
        <authorList>
            <person name="Lau S.K."/>
            <person name="Teng J.L."/>
            <person name="Huang Y."/>
            <person name="Curreem S.O."/>
            <person name="Tsui S.K."/>
            <person name="Woo P.C."/>
        </authorList>
    </citation>
    <scope>NUCLEOTIDE SEQUENCE [LARGE SCALE GENOMIC DNA]</scope>
    <source>
        <strain evidence="2 3">HKU16</strain>
    </source>
</reference>
<feature type="transmembrane region" description="Helical" evidence="1">
    <location>
        <begin position="48"/>
        <end position="68"/>
    </location>
</feature>
<keyword evidence="1" id="KW-0812">Transmembrane</keyword>
<keyword evidence="1" id="KW-1133">Transmembrane helix</keyword>
<dbReference type="STRING" id="270498.CHK_2606"/>
<comment type="caution">
    <text evidence="2">The sequence shown here is derived from an EMBL/GenBank/DDBJ whole genome shotgun (WGS) entry which is preliminary data.</text>
</comment>
<evidence type="ECO:0000313" key="3">
    <source>
        <dbReference type="Proteomes" id="UP000034076"/>
    </source>
</evidence>
<dbReference type="Pfam" id="PF12666">
    <property type="entry name" value="PrgI"/>
    <property type="match status" value="1"/>
</dbReference>
<protein>
    <recommendedName>
        <fullName evidence="4">PrgI family protein</fullName>
    </recommendedName>
</protein>
<organism evidence="2 3">
    <name type="scientific">Christensenella hongkongensis</name>
    <dbReference type="NCBI Taxonomy" id="270498"/>
    <lineage>
        <taxon>Bacteria</taxon>
        <taxon>Bacillati</taxon>
        <taxon>Bacillota</taxon>
        <taxon>Clostridia</taxon>
        <taxon>Christensenellales</taxon>
        <taxon>Christensenellaceae</taxon>
        <taxon>Christensenella</taxon>
    </lineage>
</organism>
<evidence type="ECO:0000313" key="2">
    <source>
        <dbReference type="EMBL" id="KKI49990.1"/>
    </source>
</evidence>
<name>A0A0M2NIB8_9FIRM</name>
<feature type="transmembrane region" description="Helical" evidence="1">
    <location>
        <begin position="25"/>
        <end position="42"/>
    </location>
</feature>
<dbReference type="Proteomes" id="UP000034076">
    <property type="component" value="Unassembled WGS sequence"/>
</dbReference>
<dbReference type="OrthoDB" id="2060747at2"/>
<evidence type="ECO:0008006" key="4">
    <source>
        <dbReference type="Google" id="ProtNLM"/>
    </source>
</evidence>
<keyword evidence="3" id="KW-1185">Reference proteome</keyword>
<accession>A0A0M2NIB8</accession>
<gene>
    <name evidence="2" type="ORF">CHK_2606</name>
</gene>
<dbReference type="AlphaFoldDB" id="A0A0M2NIB8"/>
<dbReference type="EMBL" id="LAYJ01000115">
    <property type="protein sequence ID" value="KKI49990.1"/>
    <property type="molecule type" value="Genomic_DNA"/>
</dbReference>
<keyword evidence="1" id="KW-0472">Membrane</keyword>
<dbReference type="InterPro" id="IPR024414">
    <property type="entry name" value="Uncharacterised_PrgI"/>
</dbReference>
<evidence type="ECO:0000256" key="1">
    <source>
        <dbReference type="SAM" id="Phobius"/>
    </source>
</evidence>
<dbReference type="RefSeq" id="WP_046444410.1">
    <property type="nucleotide sequence ID" value="NZ_LAYJ01000115.1"/>
</dbReference>
<sequence length="126" mass="14347">METTVITDISEYQENIIAGMNGRQLALSIMGIIIIILSYTTVTKYLPLQAASYLAIGLGLPCFLFAFARPHKMRLEQFIAIWLESELLSFRKRWYISENSLYEAIAGNDTHKKEKNTHGTVETETE</sequence>
<proteinExistence type="predicted"/>